<accession>A0A0G0D7B1</accession>
<evidence type="ECO:0000256" key="1">
    <source>
        <dbReference type="ARBA" id="ARBA00007698"/>
    </source>
</evidence>
<comment type="function">
    <text evidence="4">Binds directly to 23S ribosomal RNA and is necessary for the in vitro assembly process of the 50S ribosomal subunit. It is not involved in the protein synthesizing functions of that subunit.</text>
</comment>
<comment type="caution">
    <text evidence="5">The sequence shown here is derived from an EMBL/GenBank/DDBJ whole genome shotgun (WGS) entry which is preliminary data.</text>
</comment>
<evidence type="ECO:0000313" key="5">
    <source>
        <dbReference type="EMBL" id="KKP89163.1"/>
    </source>
</evidence>
<dbReference type="GO" id="GO:0003735">
    <property type="term" value="F:structural constituent of ribosome"/>
    <property type="evidence" value="ECO:0007669"/>
    <property type="project" value="InterPro"/>
</dbReference>
<dbReference type="FunFam" id="1.10.1900.20:FF:000001">
    <property type="entry name" value="50S ribosomal protein L20"/>
    <property type="match status" value="1"/>
</dbReference>
<sequence length="114" mass="13040">MTRVKKGVHALKRRRSVLKQTKGFRHGRSTKERQAKDALLHSGAYSFAHRKDKKSHNRKLWNIKINAGARELGMSYSVFMGALAKKKIMLDRKILADFAENHPKTFAKVLVAVK</sequence>
<protein>
    <recommendedName>
        <fullName evidence="4">50S ribosomal protein L20</fullName>
    </recommendedName>
</protein>
<dbReference type="GO" id="GO:0019843">
    <property type="term" value="F:rRNA binding"/>
    <property type="evidence" value="ECO:0007669"/>
    <property type="project" value="UniProtKB-KW"/>
</dbReference>
<dbReference type="Proteomes" id="UP000034798">
    <property type="component" value="Unassembled WGS sequence"/>
</dbReference>
<keyword evidence="3 4" id="KW-0687">Ribonucleoprotein</keyword>
<comment type="similarity">
    <text evidence="1 4">Belongs to the bacterial ribosomal protein bL20 family.</text>
</comment>
<dbReference type="GO" id="GO:0006412">
    <property type="term" value="P:translation"/>
    <property type="evidence" value="ECO:0007669"/>
    <property type="project" value="InterPro"/>
</dbReference>
<dbReference type="InterPro" id="IPR035566">
    <property type="entry name" value="Ribosomal_protein_bL20_C"/>
</dbReference>
<dbReference type="PATRIC" id="fig|1618752.3.peg.146"/>
<proteinExistence type="inferred from homology"/>
<dbReference type="EMBL" id="LBQZ01000006">
    <property type="protein sequence ID" value="KKP89163.1"/>
    <property type="molecule type" value="Genomic_DNA"/>
</dbReference>
<dbReference type="NCBIfam" id="TIGR01032">
    <property type="entry name" value="rplT_bact"/>
    <property type="match status" value="1"/>
</dbReference>
<dbReference type="GO" id="GO:1990904">
    <property type="term" value="C:ribonucleoprotein complex"/>
    <property type="evidence" value="ECO:0007669"/>
    <property type="project" value="UniProtKB-KW"/>
</dbReference>
<name>A0A0G0D7B1_9BACT</name>
<dbReference type="SUPFAM" id="SSF74731">
    <property type="entry name" value="Ribosomal protein L20"/>
    <property type="match status" value="1"/>
</dbReference>
<evidence type="ECO:0000256" key="4">
    <source>
        <dbReference type="RuleBase" id="RU000560"/>
    </source>
</evidence>
<dbReference type="Gene3D" id="6.10.160.10">
    <property type="match status" value="1"/>
</dbReference>
<reference evidence="5 6" key="1">
    <citation type="journal article" date="2015" name="Nature">
        <title>rRNA introns, odd ribosomes, and small enigmatic genomes across a large radiation of phyla.</title>
        <authorList>
            <person name="Brown C.T."/>
            <person name="Hug L.A."/>
            <person name="Thomas B.C."/>
            <person name="Sharon I."/>
            <person name="Castelle C.J."/>
            <person name="Singh A."/>
            <person name="Wilkins M.J."/>
            <person name="Williams K.H."/>
            <person name="Banfield J.F."/>
        </authorList>
    </citation>
    <scope>NUCLEOTIDE SEQUENCE [LARGE SCALE GENOMIC DNA]</scope>
</reference>
<evidence type="ECO:0000256" key="2">
    <source>
        <dbReference type="ARBA" id="ARBA00022980"/>
    </source>
</evidence>
<keyword evidence="2 4" id="KW-0689">Ribosomal protein</keyword>
<keyword evidence="4" id="KW-0694">RNA-binding</keyword>
<dbReference type="CDD" id="cd07026">
    <property type="entry name" value="Ribosomal_L20"/>
    <property type="match status" value="1"/>
</dbReference>
<keyword evidence="4" id="KW-0699">rRNA-binding</keyword>
<gene>
    <name evidence="5" type="ORF">UR91_C0006G0015</name>
</gene>
<dbReference type="Pfam" id="PF00453">
    <property type="entry name" value="Ribosomal_L20"/>
    <property type="match status" value="1"/>
</dbReference>
<evidence type="ECO:0000256" key="3">
    <source>
        <dbReference type="ARBA" id="ARBA00023274"/>
    </source>
</evidence>
<dbReference type="Gene3D" id="1.10.1900.20">
    <property type="entry name" value="Ribosomal protein L20"/>
    <property type="match status" value="1"/>
</dbReference>
<dbReference type="PRINTS" id="PR00062">
    <property type="entry name" value="RIBOSOMALL20"/>
</dbReference>
<evidence type="ECO:0000313" key="6">
    <source>
        <dbReference type="Proteomes" id="UP000034798"/>
    </source>
</evidence>
<organism evidence="5 6">
    <name type="scientific">Candidatus Nomurabacteria bacterium GW2011_GWC2_35_8</name>
    <dbReference type="NCBI Taxonomy" id="1618752"/>
    <lineage>
        <taxon>Bacteria</taxon>
        <taxon>Candidatus Nomuraibacteriota</taxon>
    </lineage>
</organism>
<dbReference type="PANTHER" id="PTHR10986">
    <property type="entry name" value="39S RIBOSOMAL PROTEIN L20"/>
    <property type="match status" value="1"/>
</dbReference>
<dbReference type="AlphaFoldDB" id="A0A0G0D7B1"/>
<dbReference type="GO" id="GO:0005840">
    <property type="term" value="C:ribosome"/>
    <property type="evidence" value="ECO:0007669"/>
    <property type="project" value="UniProtKB-KW"/>
</dbReference>
<dbReference type="InterPro" id="IPR005813">
    <property type="entry name" value="Ribosomal_bL20"/>
</dbReference>